<dbReference type="Proteomes" id="UP000030703">
    <property type="component" value="Unassembled WGS sequence"/>
</dbReference>
<dbReference type="EMBL" id="JH659418">
    <property type="protein sequence ID" value="EXK25185.1"/>
    <property type="molecule type" value="Genomic_DNA"/>
</dbReference>
<reference evidence="1" key="2">
    <citation type="submission" date="2012-05" db="EMBL/GenBank/DDBJ databases">
        <title>Annotation of the Genome Sequence of Fusarium oxysporum f. sp. melonis 26406.</title>
        <authorList>
            <consortium name="The Broad Institute Genomics Platform"/>
            <person name="Ma L.-J."/>
            <person name="Corby-Kistler H."/>
            <person name="Broz K."/>
            <person name="Gale L.R."/>
            <person name="Jonkers W."/>
            <person name="O'Donnell K."/>
            <person name="Ploetz R."/>
            <person name="Steinberg C."/>
            <person name="Schwartz D.C."/>
            <person name="VanEtten H."/>
            <person name="Zhou S."/>
            <person name="Young S.K."/>
            <person name="Zeng Q."/>
            <person name="Gargeya S."/>
            <person name="Fitzgerald M."/>
            <person name="Abouelleil A."/>
            <person name="Alvarado L."/>
            <person name="Chapman S.B."/>
            <person name="Gainer-Dewar J."/>
            <person name="Goldberg J."/>
            <person name="Griggs A."/>
            <person name="Gujja S."/>
            <person name="Hansen M."/>
            <person name="Howarth C."/>
            <person name="Imamovic A."/>
            <person name="Ireland A."/>
            <person name="Larimer J."/>
            <person name="McCowan C."/>
            <person name="Murphy C."/>
            <person name="Pearson M."/>
            <person name="Poon T.W."/>
            <person name="Priest M."/>
            <person name="Roberts A."/>
            <person name="Saif S."/>
            <person name="Shea T."/>
            <person name="Sykes S."/>
            <person name="Wortman J."/>
            <person name="Nusbaum C."/>
            <person name="Birren B."/>
        </authorList>
    </citation>
    <scope>NUCLEOTIDE SEQUENCE</scope>
    <source>
        <strain evidence="1">26406</strain>
    </source>
</reference>
<proteinExistence type="predicted"/>
<gene>
    <name evidence="1" type="ORF">FOMG_18124</name>
</gene>
<dbReference type="HOGENOM" id="CLU_2638162_0_0_1"/>
<reference evidence="1" key="1">
    <citation type="submission" date="2012-04" db="EMBL/GenBank/DDBJ databases">
        <title>The Genome Sequence of Fusarium oxysporum melonis.</title>
        <authorList>
            <consortium name="The Broad Institute Genome Sequencing Platform"/>
            <person name="Ma L.-J."/>
            <person name="Gale L.R."/>
            <person name="Schwartz D.C."/>
            <person name="Zhou S."/>
            <person name="Corby-Kistler H."/>
            <person name="Young S.K."/>
            <person name="Zeng Q."/>
            <person name="Gargeya S."/>
            <person name="Fitzgerald M."/>
            <person name="Haas B."/>
            <person name="Abouelleil A."/>
            <person name="Alvarado L."/>
            <person name="Arachchi H.M."/>
            <person name="Berlin A."/>
            <person name="Brown A."/>
            <person name="Chapman S.B."/>
            <person name="Chen Z."/>
            <person name="Dunbar C."/>
            <person name="Freedman E."/>
            <person name="Gearin G."/>
            <person name="Goldberg J."/>
            <person name="Griggs A."/>
            <person name="Gujja S."/>
            <person name="Heiman D."/>
            <person name="Howarth C."/>
            <person name="Larson L."/>
            <person name="Lui A."/>
            <person name="MacDonald P.J.P."/>
            <person name="Montmayeur A."/>
            <person name="Murphy C."/>
            <person name="Neiman D."/>
            <person name="Pearson M."/>
            <person name="Priest M."/>
            <person name="Roberts A."/>
            <person name="Saif S."/>
            <person name="Shea T."/>
            <person name="Shenoy N."/>
            <person name="Sisk P."/>
            <person name="Stolte C."/>
            <person name="Sykes S."/>
            <person name="Wortman J."/>
            <person name="Nusbaum C."/>
            <person name="Birren B."/>
        </authorList>
    </citation>
    <scope>NUCLEOTIDE SEQUENCE</scope>
    <source>
        <strain evidence="1">26406</strain>
    </source>
</reference>
<evidence type="ECO:0000313" key="1">
    <source>
        <dbReference type="EMBL" id="EXK25185.1"/>
    </source>
</evidence>
<name>W9Z1B4_FUSOX</name>
<accession>W9Z1B4</accession>
<dbReference type="VEuPathDB" id="FungiDB:FOMG_18124"/>
<organism evidence="1">
    <name type="scientific">Fusarium oxysporum f. sp. melonis 26406</name>
    <dbReference type="NCBI Taxonomy" id="1089452"/>
    <lineage>
        <taxon>Eukaryota</taxon>
        <taxon>Fungi</taxon>
        <taxon>Dikarya</taxon>
        <taxon>Ascomycota</taxon>
        <taxon>Pezizomycotina</taxon>
        <taxon>Sordariomycetes</taxon>
        <taxon>Hypocreomycetidae</taxon>
        <taxon>Hypocreales</taxon>
        <taxon>Nectriaceae</taxon>
        <taxon>Fusarium</taxon>
        <taxon>Fusarium oxysporum species complex</taxon>
    </lineage>
</organism>
<protein>
    <submittedName>
        <fullName evidence="1">Uncharacterized protein</fullName>
    </submittedName>
</protein>
<dbReference type="AlphaFoldDB" id="W9Z1B4"/>
<sequence length="77" mass="8352">MSWTKICDDLAVSILVTGSLDWMGSQGYARRICKSKVMGSFVDIGPSVSILRALIKYDEILSCRVPGPNAAMSIKEA</sequence>